<feature type="region of interest" description="Disordered" evidence="1">
    <location>
        <begin position="1"/>
        <end position="31"/>
    </location>
</feature>
<dbReference type="OrthoDB" id="10400508at2759"/>
<dbReference type="EMBL" id="GG745363">
    <property type="protein sequence ID" value="KNE70025.1"/>
    <property type="molecule type" value="Genomic_DNA"/>
</dbReference>
<accession>A0A0L0T5K5</accession>
<reference evidence="2 3" key="1">
    <citation type="submission" date="2009-11" db="EMBL/GenBank/DDBJ databases">
        <title>Annotation of Allomyces macrogynus ATCC 38327.</title>
        <authorList>
            <consortium name="The Broad Institute Genome Sequencing Platform"/>
            <person name="Russ C."/>
            <person name="Cuomo C."/>
            <person name="Burger G."/>
            <person name="Gray M.W."/>
            <person name="Holland P.W.H."/>
            <person name="King N."/>
            <person name="Lang F.B.F."/>
            <person name="Roger A.J."/>
            <person name="Ruiz-Trillo I."/>
            <person name="Young S.K."/>
            <person name="Zeng Q."/>
            <person name="Gargeya S."/>
            <person name="Fitzgerald M."/>
            <person name="Haas B."/>
            <person name="Abouelleil A."/>
            <person name="Alvarado L."/>
            <person name="Arachchi H.M."/>
            <person name="Berlin A."/>
            <person name="Chapman S.B."/>
            <person name="Gearin G."/>
            <person name="Goldberg J."/>
            <person name="Griggs A."/>
            <person name="Gujja S."/>
            <person name="Hansen M."/>
            <person name="Heiman D."/>
            <person name="Howarth C."/>
            <person name="Larimer J."/>
            <person name="Lui A."/>
            <person name="MacDonald P.J.P."/>
            <person name="McCowen C."/>
            <person name="Montmayeur A."/>
            <person name="Murphy C."/>
            <person name="Neiman D."/>
            <person name="Pearson M."/>
            <person name="Priest M."/>
            <person name="Roberts A."/>
            <person name="Saif S."/>
            <person name="Shea T."/>
            <person name="Sisk P."/>
            <person name="Stolte C."/>
            <person name="Sykes S."/>
            <person name="Wortman J."/>
            <person name="Nusbaum C."/>
            <person name="Birren B."/>
        </authorList>
    </citation>
    <scope>NUCLEOTIDE SEQUENCE [LARGE SCALE GENOMIC DNA]</scope>
    <source>
        <strain evidence="2 3">ATCC 38327</strain>
    </source>
</reference>
<reference evidence="3" key="2">
    <citation type="submission" date="2009-11" db="EMBL/GenBank/DDBJ databases">
        <title>The Genome Sequence of Allomyces macrogynus strain ATCC 38327.</title>
        <authorList>
            <consortium name="The Broad Institute Genome Sequencing Platform"/>
            <person name="Russ C."/>
            <person name="Cuomo C."/>
            <person name="Shea T."/>
            <person name="Young S.K."/>
            <person name="Zeng Q."/>
            <person name="Koehrsen M."/>
            <person name="Haas B."/>
            <person name="Borodovsky M."/>
            <person name="Guigo R."/>
            <person name="Alvarado L."/>
            <person name="Berlin A."/>
            <person name="Borenstein D."/>
            <person name="Chen Z."/>
            <person name="Engels R."/>
            <person name="Freedman E."/>
            <person name="Gellesch M."/>
            <person name="Goldberg J."/>
            <person name="Griggs A."/>
            <person name="Gujja S."/>
            <person name="Heiman D."/>
            <person name="Hepburn T."/>
            <person name="Howarth C."/>
            <person name="Jen D."/>
            <person name="Larson L."/>
            <person name="Lewis B."/>
            <person name="Mehta T."/>
            <person name="Park D."/>
            <person name="Pearson M."/>
            <person name="Roberts A."/>
            <person name="Saif S."/>
            <person name="Shenoy N."/>
            <person name="Sisk P."/>
            <person name="Stolte C."/>
            <person name="Sykes S."/>
            <person name="Walk T."/>
            <person name="White J."/>
            <person name="Yandava C."/>
            <person name="Burger G."/>
            <person name="Gray M.W."/>
            <person name="Holland P.W.H."/>
            <person name="King N."/>
            <person name="Lang F.B.F."/>
            <person name="Roger A.J."/>
            <person name="Ruiz-Trillo I."/>
            <person name="Lander E."/>
            <person name="Nusbaum C."/>
        </authorList>
    </citation>
    <scope>NUCLEOTIDE SEQUENCE [LARGE SCALE GENOMIC DNA]</scope>
    <source>
        <strain evidence="3">ATCC 38327</strain>
    </source>
</reference>
<sequence length="260" mass="27409">MKGAGVLVQAPRPGARDRGTAAASGPAAQYQDATAPYTVSTADVAANPHLTAIPALNPTASELPPVGQRYPLSAIESGLRRQLLDVLEHYAGHEMTSEGQVTATLQQLRADLDSRPASATTTVSTSPAVPTATQAAATTSVATLDLLTTAADQITALDAAQATEAEYYHAVIDSARAKLALIEKTAVADQYSDAAFRTLSERVVAQLRGKHAAVVEETAHVRRQLDAFALGDEFAALVRQLATVRREMDVVRSEIVRLES</sequence>
<dbReference type="EMBL" id="GG745363">
    <property type="protein sequence ID" value="KNE70024.1"/>
    <property type="molecule type" value="Genomic_DNA"/>
</dbReference>
<gene>
    <name evidence="2" type="ORF">AMAG_14859</name>
</gene>
<protein>
    <submittedName>
        <fullName evidence="2">Uncharacterized protein</fullName>
    </submittedName>
</protein>
<dbReference type="AlphaFoldDB" id="A0A0L0T5K5"/>
<proteinExistence type="predicted"/>
<dbReference type="VEuPathDB" id="FungiDB:AMAG_14859"/>
<name>A0A0L0T5K5_ALLM3</name>
<evidence type="ECO:0000313" key="3">
    <source>
        <dbReference type="Proteomes" id="UP000054350"/>
    </source>
</evidence>
<evidence type="ECO:0000256" key="1">
    <source>
        <dbReference type="SAM" id="MobiDB-lite"/>
    </source>
</evidence>
<keyword evidence="3" id="KW-1185">Reference proteome</keyword>
<dbReference type="Proteomes" id="UP000054350">
    <property type="component" value="Unassembled WGS sequence"/>
</dbReference>
<organism evidence="2 3">
    <name type="scientific">Allomyces macrogynus (strain ATCC 38327)</name>
    <name type="common">Allomyces javanicus var. macrogynus</name>
    <dbReference type="NCBI Taxonomy" id="578462"/>
    <lineage>
        <taxon>Eukaryota</taxon>
        <taxon>Fungi</taxon>
        <taxon>Fungi incertae sedis</taxon>
        <taxon>Blastocladiomycota</taxon>
        <taxon>Blastocladiomycetes</taxon>
        <taxon>Blastocladiales</taxon>
        <taxon>Blastocladiaceae</taxon>
        <taxon>Allomyces</taxon>
    </lineage>
</organism>
<evidence type="ECO:0000313" key="2">
    <source>
        <dbReference type="EMBL" id="KNE70025.1"/>
    </source>
</evidence>